<dbReference type="AlphaFoldDB" id="A0A6J5FMD1"/>
<dbReference type="Proteomes" id="UP000494119">
    <property type="component" value="Unassembled WGS sequence"/>
</dbReference>
<keyword evidence="1" id="KW-0812">Transmembrane</keyword>
<sequence length="146" mass="16384">MPSSGDDLSLVKLLSGISASLAVLAGTLSAGWLRTRKELSGLRRTESSDKLDIKRNEIEAASLASLQRLAQEWESQYHKVVARETRLRRLLLVAEERLRRTAKQATDDRLEDRLRIEGLMATLAEKDRHIADLEAKLGGRRPTDKP</sequence>
<reference evidence="2 3" key="1">
    <citation type="submission" date="2020-04" db="EMBL/GenBank/DDBJ databases">
        <authorList>
            <person name="De Canck E."/>
        </authorList>
    </citation>
    <scope>NUCLEOTIDE SEQUENCE [LARGE SCALE GENOMIC DNA]</scope>
    <source>
        <strain evidence="2 3">LMG 28688</strain>
    </source>
</reference>
<name>A0A6J5FMD1_9BURK</name>
<gene>
    <name evidence="2" type="ORF">LMG28688_01632</name>
</gene>
<proteinExistence type="predicted"/>
<accession>A0A6J5FMD1</accession>
<organism evidence="2 3">
    <name type="scientific">Paraburkholderia caffeinitolerans</name>
    <dbReference type="NCBI Taxonomy" id="1723730"/>
    <lineage>
        <taxon>Bacteria</taxon>
        <taxon>Pseudomonadati</taxon>
        <taxon>Pseudomonadota</taxon>
        <taxon>Betaproteobacteria</taxon>
        <taxon>Burkholderiales</taxon>
        <taxon>Burkholderiaceae</taxon>
        <taxon>Paraburkholderia</taxon>
    </lineage>
</organism>
<evidence type="ECO:0000313" key="3">
    <source>
        <dbReference type="Proteomes" id="UP000494119"/>
    </source>
</evidence>
<keyword evidence="1" id="KW-1133">Transmembrane helix</keyword>
<evidence type="ECO:0000313" key="2">
    <source>
        <dbReference type="EMBL" id="CAB3783364.1"/>
    </source>
</evidence>
<dbReference type="EMBL" id="CADIKL010000006">
    <property type="protein sequence ID" value="CAB3783364.1"/>
    <property type="molecule type" value="Genomic_DNA"/>
</dbReference>
<feature type="transmembrane region" description="Helical" evidence="1">
    <location>
        <begin position="13"/>
        <end position="33"/>
    </location>
</feature>
<keyword evidence="1" id="KW-0472">Membrane</keyword>
<evidence type="ECO:0000256" key="1">
    <source>
        <dbReference type="SAM" id="Phobius"/>
    </source>
</evidence>
<keyword evidence="3" id="KW-1185">Reference proteome</keyword>
<protein>
    <submittedName>
        <fullName evidence="2">Uncharacterized protein</fullName>
    </submittedName>
</protein>